<dbReference type="OrthoDB" id="9800971at2"/>
<reference evidence="2 3" key="1">
    <citation type="submission" date="2014-05" db="EMBL/GenBank/DDBJ databases">
        <title>Draft Genome Sequence of Nitratireductor basaltis Strain UMTGB225, A Marine Bacterium Isolated from Green Barrel Tunicate.</title>
        <authorList>
            <person name="Gan H.Y."/>
        </authorList>
    </citation>
    <scope>NUCLEOTIDE SEQUENCE [LARGE SCALE GENOMIC DNA]</scope>
    <source>
        <strain evidence="2 3">UMTGB225</strain>
    </source>
</reference>
<dbReference type="eggNOG" id="COG5453">
    <property type="taxonomic scope" value="Bacteria"/>
</dbReference>
<gene>
    <name evidence="2" type="ORF">EL18_00598</name>
</gene>
<dbReference type="STRING" id="472175.EL18_00598"/>
<keyword evidence="3" id="KW-1185">Reference proteome</keyword>
<dbReference type="Proteomes" id="UP000053675">
    <property type="component" value="Unassembled WGS sequence"/>
</dbReference>
<dbReference type="EMBL" id="JMQM01000001">
    <property type="protein sequence ID" value="KFB09582.1"/>
    <property type="molecule type" value="Genomic_DNA"/>
</dbReference>
<evidence type="ECO:0000313" key="3">
    <source>
        <dbReference type="Proteomes" id="UP000053675"/>
    </source>
</evidence>
<comment type="caution">
    <text evidence="2">The sequence shown here is derived from an EMBL/GenBank/DDBJ whole genome shotgun (WGS) entry which is preliminary data.</text>
</comment>
<protein>
    <submittedName>
        <fullName evidence="2">Transcription activator HlyU</fullName>
    </submittedName>
</protein>
<organism evidence="2 3">
    <name type="scientific">Nitratireductor basaltis</name>
    <dbReference type="NCBI Taxonomy" id="472175"/>
    <lineage>
        <taxon>Bacteria</taxon>
        <taxon>Pseudomonadati</taxon>
        <taxon>Pseudomonadota</taxon>
        <taxon>Alphaproteobacteria</taxon>
        <taxon>Hyphomicrobiales</taxon>
        <taxon>Phyllobacteriaceae</taxon>
        <taxon>Nitratireductor</taxon>
    </lineage>
</organism>
<dbReference type="RefSeq" id="WP_036479634.1">
    <property type="nucleotide sequence ID" value="NZ_JMQM01000001.1"/>
</dbReference>
<accession>A0A084U9E6</accession>
<sequence length="97" mass="10624">MSFWKKLFGGGGDSGSAPAPTAHGEAVEHKGFTIQPAPYKEGSEYQTCAIISKEIGGEVKEHRMIRADRFPSVDLACEQALRKARQTIDEQGEAIFR</sequence>
<evidence type="ECO:0000256" key="1">
    <source>
        <dbReference type="SAM" id="MobiDB-lite"/>
    </source>
</evidence>
<dbReference type="AlphaFoldDB" id="A0A084U9E6"/>
<feature type="region of interest" description="Disordered" evidence="1">
    <location>
        <begin position="1"/>
        <end position="29"/>
    </location>
</feature>
<proteinExistence type="predicted"/>
<dbReference type="Pfam" id="PF10115">
    <property type="entry name" value="HlyU"/>
    <property type="match status" value="1"/>
</dbReference>
<dbReference type="InterPro" id="IPR018772">
    <property type="entry name" value="Transcription_activator_HlyU"/>
</dbReference>
<evidence type="ECO:0000313" key="2">
    <source>
        <dbReference type="EMBL" id="KFB09582.1"/>
    </source>
</evidence>
<name>A0A084U9E6_9HYPH</name>
<dbReference type="PATRIC" id="fig|472175.3.peg.619"/>